<organism evidence="2 3">
    <name type="scientific">Cannabis sativa</name>
    <name type="common">Hemp</name>
    <name type="synonym">Marijuana</name>
    <dbReference type="NCBI Taxonomy" id="3483"/>
    <lineage>
        <taxon>Eukaryota</taxon>
        <taxon>Viridiplantae</taxon>
        <taxon>Streptophyta</taxon>
        <taxon>Embryophyta</taxon>
        <taxon>Tracheophyta</taxon>
        <taxon>Spermatophyta</taxon>
        <taxon>Magnoliopsida</taxon>
        <taxon>eudicotyledons</taxon>
        <taxon>Gunneridae</taxon>
        <taxon>Pentapetalae</taxon>
        <taxon>rosids</taxon>
        <taxon>fabids</taxon>
        <taxon>Rosales</taxon>
        <taxon>Cannabaceae</taxon>
        <taxon>Cannabis</taxon>
    </lineage>
</organism>
<evidence type="ECO:0000313" key="3">
    <source>
        <dbReference type="Proteomes" id="UP000596661"/>
    </source>
</evidence>
<proteinExistence type="predicted"/>
<reference evidence="2" key="1">
    <citation type="submission" date="2018-11" db="EMBL/GenBank/DDBJ databases">
        <authorList>
            <person name="Grassa J C."/>
        </authorList>
    </citation>
    <scope>NUCLEOTIDE SEQUENCE [LARGE SCALE GENOMIC DNA]</scope>
</reference>
<dbReference type="Proteomes" id="UP000596661">
    <property type="component" value="Chromosome 7"/>
</dbReference>
<feature type="compositionally biased region" description="Polar residues" evidence="1">
    <location>
        <begin position="68"/>
        <end position="89"/>
    </location>
</feature>
<dbReference type="EnsemblPlants" id="evm.model.07.528">
    <property type="protein sequence ID" value="cds.evm.model.07.528"/>
    <property type="gene ID" value="evm.TU.07.528"/>
</dbReference>
<sequence length="133" mass="15588">MRRHQDDQDRHTQEAADLIRSFFNQNTQGLCTDTHNQQIRQDHRTYPQEVPTPRNQRERVFYGPEKCSGNQERAMSHPSNRVPHNNNRPLPTDEQVLPDHYMGRDDSIMFVLGEAVEETRETTMVIMVETVEG</sequence>
<accession>A0A803Q5C8</accession>
<dbReference type="Gramene" id="evm.model.07.528">
    <property type="protein sequence ID" value="cds.evm.model.07.528"/>
    <property type="gene ID" value="evm.TU.07.528"/>
</dbReference>
<reference evidence="2" key="2">
    <citation type="submission" date="2021-03" db="UniProtKB">
        <authorList>
            <consortium name="EnsemblPlants"/>
        </authorList>
    </citation>
    <scope>IDENTIFICATION</scope>
</reference>
<evidence type="ECO:0000313" key="2">
    <source>
        <dbReference type="EnsemblPlants" id="cds.evm.model.07.528"/>
    </source>
</evidence>
<protein>
    <submittedName>
        <fullName evidence="2">Uncharacterized protein</fullName>
    </submittedName>
</protein>
<evidence type="ECO:0000256" key="1">
    <source>
        <dbReference type="SAM" id="MobiDB-lite"/>
    </source>
</evidence>
<dbReference type="AlphaFoldDB" id="A0A803Q5C8"/>
<name>A0A803Q5C8_CANSA</name>
<keyword evidence="3" id="KW-1185">Reference proteome</keyword>
<feature type="region of interest" description="Disordered" evidence="1">
    <location>
        <begin position="35"/>
        <end position="95"/>
    </location>
</feature>
<dbReference type="EMBL" id="UZAU01000635">
    <property type="status" value="NOT_ANNOTATED_CDS"/>
    <property type="molecule type" value="Genomic_DNA"/>
</dbReference>